<gene>
    <name evidence="1" type="ORF">AVEN_19787_1</name>
</gene>
<dbReference type="AlphaFoldDB" id="A0A4Y2HBW9"/>
<protein>
    <submittedName>
        <fullName evidence="1">Uncharacterized protein</fullName>
    </submittedName>
</protein>
<sequence length="105" mass="11215">MFLNLANLLTTFPGHIPQSYRVYITTDVFCSSGQKNSLANLPSLWVDMGVTMTSEEVGVVVGQLFVMTGPESVARGSGEALLPKESFIKVKSSPASTALTFREGG</sequence>
<dbReference type="Proteomes" id="UP000499080">
    <property type="component" value="Unassembled WGS sequence"/>
</dbReference>
<proteinExistence type="predicted"/>
<name>A0A4Y2HBW9_ARAVE</name>
<evidence type="ECO:0000313" key="2">
    <source>
        <dbReference type="Proteomes" id="UP000499080"/>
    </source>
</evidence>
<keyword evidence="2" id="KW-1185">Reference proteome</keyword>
<evidence type="ECO:0000313" key="1">
    <source>
        <dbReference type="EMBL" id="GBM62795.1"/>
    </source>
</evidence>
<comment type="caution">
    <text evidence="1">The sequence shown here is derived from an EMBL/GenBank/DDBJ whole genome shotgun (WGS) entry which is preliminary data.</text>
</comment>
<accession>A0A4Y2HBW9</accession>
<dbReference type="EMBL" id="BGPR01001835">
    <property type="protein sequence ID" value="GBM62795.1"/>
    <property type="molecule type" value="Genomic_DNA"/>
</dbReference>
<reference evidence="1 2" key="1">
    <citation type="journal article" date="2019" name="Sci. Rep.">
        <title>Orb-weaving spider Araneus ventricosus genome elucidates the spidroin gene catalogue.</title>
        <authorList>
            <person name="Kono N."/>
            <person name="Nakamura H."/>
            <person name="Ohtoshi R."/>
            <person name="Moran D.A.P."/>
            <person name="Shinohara A."/>
            <person name="Yoshida Y."/>
            <person name="Fujiwara M."/>
            <person name="Mori M."/>
            <person name="Tomita M."/>
            <person name="Arakawa K."/>
        </authorList>
    </citation>
    <scope>NUCLEOTIDE SEQUENCE [LARGE SCALE GENOMIC DNA]</scope>
</reference>
<organism evidence="1 2">
    <name type="scientific">Araneus ventricosus</name>
    <name type="common">Orbweaver spider</name>
    <name type="synonym">Epeira ventricosa</name>
    <dbReference type="NCBI Taxonomy" id="182803"/>
    <lineage>
        <taxon>Eukaryota</taxon>
        <taxon>Metazoa</taxon>
        <taxon>Ecdysozoa</taxon>
        <taxon>Arthropoda</taxon>
        <taxon>Chelicerata</taxon>
        <taxon>Arachnida</taxon>
        <taxon>Araneae</taxon>
        <taxon>Araneomorphae</taxon>
        <taxon>Entelegynae</taxon>
        <taxon>Araneoidea</taxon>
        <taxon>Araneidae</taxon>
        <taxon>Araneus</taxon>
    </lineage>
</organism>